<evidence type="ECO:0000313" key="3">
    <source>
        <dbReference type="Proteomes" id="UP000001168"/>
    </source>
</evidence>
<reference evidence="2 3" key="3">
    <citation type="journal article" date="1997" name="Protein Eng.">
        <title>High-resolution crystal structure of M-protease: phylogeny aided analysis of the high-alkaline adaptation mechanism.</title>
        <authorList>
            <person name="Shirai T."/>
            <person name="Suzuki A."/>
            <person name="Yamane T."/>
            <person name="Ashida T."/>
            <person name="Kobayashi T."/>
            <person name="Ito S."/>
        </authorList>
    </citation>
    <scope>NUCLEOTIDE SEQUENCE [LARGE SCALE GENOMIC DNA]</scope>
    <source>
        <strain evidence="2 3">KSM-K16</strain>
    </source>
</reference>
<reference evidence="2 3" key="1">
    <citation type="journal article" date="1994" name="J. Ferment. Bioeng.">
        <title>Molecular cloning and nucleotide sequence of the gene for an alkaline protease from the alkalophilic Bacillus sp. KSM-K16.</title>
        <authorList>
            <person name="Hakamada Y."/>
            <person name="Kobayashi T."/>
            <person name="Hitomi J."/>
            <person name="Kawai S."/>
            <person name="Ito S."/>
        </authorList>
    </citation>
    <scope>NUCLEOTIDE SEQUENCE [LARGE SCALE GENOMIC DNA]</scope>
    <source>
        <strain evidence="2 3">KSM-K16</strain>
    </source>
</reference>
<organism evidence="2 3">
    <name type="scientific">Shouchella clausii (strain KSM-K16)</name>
    <name type="common">Alkalihalobacillus clausii</name>
    <dbReference type="NCBI Taxonomy" id="66692"/>
    <lineage>
        <taxon>Bacteria</taxon>
        <taxon>Bacillati</taxon>
        <taxon>Bacillota</taxon>
        <taxon>Bacilli</taxon>
        <taxon>Bacillales</taxon>
        <taxon>Bacillaceae</taxon>
        <taxon>Shouchella</taxon>
    </lineage>
</organism>
<dbReference type="STRING" id="66692.ABC2826"/>
<accession>Q5WE50</accession>
<dbReference type="KEGG" id="bcl:ABC2826"/>
<proteinExistence type="predicted"/>
<evidence type="ECO:0000256" key="1">
    <source>
        <dbReference type="SAM" id="MobiDB-lite"/>
    </source>
</evidence>
<reference evidence="2 3" key="2">
    <citation type="journal article" date="1995" name="Appl. Microbiol. Biotechnol.">
        <title>Purification and properties of an alkaline protease from alkalophilic Bacillus sp. KSM-K16.</title>
        <authorList>
            <person name="Kobayashi T."/>
            <person name="Hakamada Y."/>
            <person name="Adachi S."/>
            <person name="Hitomi J."/>
            <person name="Yoshimatsu T."/>
            <person name="Koike K."/>
            <person name="Kawai S."/>
            <person name="Ito S."/>
        </authorList>
    </citation>
    <scope>NUCLEOTIDE SEQUENCE [LARGE SCALE GENOMIC DNA]</scope>
    <source>
        <strain evidence="2 3">KSM-K16</strain>
    </source>
</reference>
<protein>
    <submittedName>
        <fullName evidence="2">Uncharacterized protein</fullName>
    </submittedName>
</protein>
<feature type="compositionally biased region" description="Basic and acidic residues" evidence="1">
    <location>
        <begin position="33"/>
        <end position="53"/>
    </location>
</feature>
<reference evidence="3" key="4">
    <citation type="submission" date="2003-10" db="EMBL/GenBank/DDBJ databases">
        <title>The complete genome sequence of the alkaliphilic Bacillus clausii KSM-K16.</title>
        <authorList>
            <person name="Takaki Y."/>
            <person name="Kageyama Y."/>
            <person name="Shimamura S."/>
            <person name="Suzuki H."/>
            <person name="Nishi S."/>
            <person name="Hatada Y."/>
            <person name="Kawai S."/>
            <person name="Ito S."/>
            <person name="Horikoshi K."/>
        </authorList>
    </citation>
    <scope>NUCLEOTIDE SEQUENCE [LARGE SCALE GENOMIC DNA]</scope>
    <source>
        <strain evidence="3">KSM-K16</strain>
    </source>
</reference>
<dbReference type="AlphaFoldDB" id="Q5WE50"/>
<name>Q5WE50_SHOC1</name>
<dbReference type="Proteomes" id="UP000001168">
    <property type="component" value="Chromosome"/>
</dbReference>
<keyword evidence="3" id="KW-1185">Reference proteome</keyword>
<dbReference type="HOGENOM" id="CLU_2476934_0_0_9"/>
<sequence length="87" mass="10522">MDAVLTEDEQKAEHERQKMYIEYLMMVHARSPQSDKEQKAQRKFAEELKPKDFKKPKKSNKAKVYKWDTALLERLKARQQQDRQRDA</sequence>
<reference evidence="2 3" key="5">
    <citation type="journal article" date="2007" name="Extremophiles">
        <title>Intragenomic diversity of the V1 regions of 16S rRNA genes in high-alkaline protease-producing Bacillus clausii spp.</title>
        <authorList>
            <person name="Kageyama Y."/>
            <person name="Takaki Y."/>
            <person name="Shimamura S."/>
            <person name="Nishi S."/>
            <person name="Nogi Y."/>
            <person name="Uchimura K."/>
            <person name="Kobayashi T."/>
            <person name="Hitomi J."/>
            <person name="Ozaki K."/>
            <person name="Kawai S."/>
            <person name="Ito S."/>
            <person name="Horikoshi K."/>
        </authorList>
    </citation>
    <scope>NUCLEOTIDE SEQUENCE [LARGE SCALE GENOMIC DNA]</scope>
    <source>
        <strain evidence="2 3">KSM-K16</strain>
    </source>
</reference>
<dbReference type="EMBL" id="AP006627">
    <property type="protein sequence ID" value="BAD65360.1"/>
    <property type="molecule type" value="Genomic_DNA"/>
</dbReference>
<evidence type="ECO:0000313" key="2">
    <source>
        <dbReference type="EMBL" id="BAD65360.1"/>
    </source>
</evidence>
<gene>
    <name evidence="2" type="ordered locus">ABC2826</name>
</gene>
<feature type="region of interest" description="Disordered" evidence="1">
    <location>
        <begin position="31"/>
        <end position="60"/>
    </location>
</feature>